<reference evidence="2" key="1">
    <citation type="submission" date="2020-01" db="EMBL/GenBank/DDBJ databases">
        <authorList>
            <person name="Meier V. D."/>
            <person name="Meier V D."/>
        </authorList>
    </citation>
    <scope>NUCLEOTIDE SEQUENCE</scope>
    <source>
        <strain evidence="2">HLG_WM_MAG_10</strain>
    </source>
</reference>
<dbReference type="InterPro" id="IPR032774">
    <property type="entry name" value="WG_beta_rep"/>
</dbReference>
<evidence type="ECO:0000313" key="2">
    <source>
        <dbReference type="EMBL" id="CAA6828949.1"/>
    </source>
</evidence>
<feature type="chain" id="PRO_5027789243" description="WG repeat-containing protein" evidence="1">
    <location>
        <begin position="21"/>
        <end position="347"/>
    </location>
</feature>
<dbReference type="PANTHER" id="PTHR37841:SF1">
    <property type="entry name" value="DUF3298 DOMAIN-CONTAINING PROTEIN"/>
    <property type="match status" value="1"/>
</dbReference>
<gene>
    <name evidence="2" type="ORF">HELGO_WM23174</name>
</gene>
<feature type="signal peptide" evidence="1">
    <location>
        <begin position="1"/>
        <end position="20"/>
    </location>
</feature>
<organism evidence="2">
    <name type="scientific">uncultured Aureispira sp</name>
    <dbReference type="NCBI Taxonomy" id="1331704"/>
    <lineage>
        <taxon>Bacteria</taxon>
        <taxon>Pseudomonadati</taxon>
        <taxon>Bacteroidota</taxon>
        <taxon>Saprospiria</taxon>
        <taxon>Saprospirales</taxon>
        <taxon>Saprospiraceae</taxon>
        <taxon>Aureispira</taxon>
        <taxon>environmental samples</taxon>
    </lineage>
</organism>
<dbReference type="EMBL" id="CACVAQ010000449">
    <property type="protein sequence ID" value="CAA6828949.1"/>
    <property type="molecule type" value="Genomic_DNA"/>
</dbReference>
<evidence type="ECO:0000256" key="1">
    <source>
        <dbReference type="SAM" id="SignalP"/>
    </source>
</evidence>
<accession>A0A6S6UAX6</accession>
<dbReference type="PANTHER" id="PTHR37841">
    <property type="entry name" value="GLR2918 PROTEIN"/>
    <property type="match status" value="1"/>
</dbReference>
<dbReference type="Pfam" id="PF14903">
    <property type="entry name" value="WG_beta_rep"/>
    <property type="match status" value="2"/>
</dbReference>
<dbReference type="AlphaFoldDB" id="A0A6S6UAX6"/>
<evidence type="ECO:0008006" key="3">
    <source>
        <dbReference type="Google" id="ProtNLM"/>
    </source>
</evidence>
<proteinExistence type="predicted"/>
<keyword evidence="1" id="KW-0732">Signal</keyword>
<sequence>MQLKSIYIIILCLFHFALNAQQMHQNPRMKRIIDFDQQHYFAQNQKGKWGMCLASGRAVISMNYDTLLSLDILNFNPKDYSMERIHTNYFIGKTGADQTLLNLKGETVLTVNSIMPRMMGDVILVRKGASWGLAKTTGEFLLPAACTEIEWYDDILALKYEGKWKLFHPKQNSLRLEPSYDSVKEVINNTRYNQKESFLLVQEKGTWGLLDKHLKTIIPIEKEALKPLLAIDKYSKKKTQFLVKEAGKWGVLDINNQLILNTEYDAIQTVQWKVNTFEIAEQPLFVVTKNGKKGIVDAAGNIVLPIEYDVINYNETAFDGLFEVKVGTVSKQMQWNGTTTVELVLNP</sequence>
<name>A0A6S6UAX6_9BACT</name>
<protein>
    <recommendedName>
        <fullName evidence="3">WG repeat-containing protein</fullName>
    </recommendedName>
</protein>